<accession>A0AAP0K2C4</accession>
<feature type="compositionally biased region" description="Low complexity" evidence="1">
    <location>
        <begin position="1"/>
        <end position="16"/>
    </location>
</feature>
<name>A0AAP0K2C4_9MAGN</name>
<feature type="region of interest" description="Disordered" evidence="1">
    <location>
        <begin position="1"/>
        <end position="80"/>
    </location>
</feature>
<sequence>MKKKSGAPSAKKPMPSVLASPIPLGSPNLSSNTPKPKPFGFNLNGFDNASSSKRRRSASEASVLIQKSTSASAIRSPHQKPITTIADLKAVSSSSFNSLKRHLDRSNSEILKEFEASHSRLTKRFKIHTQECERVIGELENEQKKASDWMCESMDTMKASFAEVMADSQASASRICKTSIPELRQSMEKAIQGLRNKFGVPSASA</sequence>
<dbReference type="Proteomes" id="UP001417504">
    <property type="component" value="Unassembled WGS sequence"/>
</dbReference>
<reference evidence="2 3" key="1">
    <citation type="submission" date="2024-01" db="EMBL/GenBank/DDBJ databases">
        <title>Genome assemblies of Stephania.</title>
        <authorList>
            <person name="Yang L."/>
        </authorList>
    </citation>
    <scope>NUCLEOTIDE SEQUENCE [LARGE SCALE GENOMIC DNA]</scope>
    <source>
        <strain evidence="2">QJT</strain>
        <tissue evidence="2">Leaf</tissue>
    </source>
</reference>
<protein>
    <submittedName>
        <fullName evidence="2">Uncharacterized protein</fullName>
    </submittedName>
</protein>
<dbReference type="PANTHER" id="PTHR37371">
    <property type="entry name" value="OS08G0180400 PROTEIN"/>
    <property type="match status" value="1"/>
</dbReference>
<dbReference type="EMBL" id="JBBNAE010000002">
    <property type="protein sequence ID" value="KAK9144154.1"/>
    <property type="molecule type" value="Genomic_DNA"/>
</dbReference>
<proteinExistence type="predicted"/>
<evidence type="ECO:0000313" key="3">
    <source>
        <dbReference type="Proteomes" id="UP001417504"/>
    </source>
</evidence>
<gene>
    <name evidence="2" type="ORF">Sjap_004057</name>
</gene>
<keyword evidence="3" id="KW-1185">Reference proteome</keyword>
<dbReference type="AlphaFoldDB" id="A0AAP0K2C4"/>
<comment type="caution">
    <text evidence="2">The sequence shown here is derived from an EMBL/GenBank/DDBJ whole genome shotgun (WGS) entry which is preliminary data.</text>
</comment>
<evidence type="ECO:0000313" key="2">
    <source>
        <dbReference type="EMBL" id="KAK9144154.1"/>
    </source>
</evidence>
<dbReference type="PANTHER" id="PTHR37371:SF1">
    <property type="entry name" value="KINESIN-LIKE PROTEIN"/>
    <property type="match status" value="1"/>
</dbReference>
<evidence type="ECO:0000256" key="1">
    <source>
        <dbReference type="SAM" id="MobiDB-lite"/>
    </source>
</evidence>
<organism evidence="2 3">
    <name type="scientific">Stephania japonica</name>
    <dbReference type="NCBI Taxonomy" id="461633"/>
    <lineage>
        <taxon>Eukaryota</taxon>
        <taxon>Viridiplantae</taxon>
        <taxon>Streptophyta</taxon>
        <taxon>Embryophyta</taxon>
        <taxon>Tracheophyta</taxon>
        <taxon>Spermatophyta</taxon>
        <taxon>Magnoliopsida</taxon>
        <taxon>Ranunculales</taxon>
        <taxon>Menispermaceae</taxon>
        <taxon>Menispermoideae</taxon>
        <taxon>Cissampelideae</taxon>
        <taxon>Stephania</taxon>
    </lineage>
</organism>